<proteinExistence type="predicted"/>
<reference evidence="3 4" key="1">
    <citation type="submission" date="2023-05" db="EMBL/GenBank/DDBJ databases">
        <title>B98-5 Cell Line De Novo Hybrid Assembly: An Optical Mapping Approach.</title>
        <authorList>
            <person name="Kananen K."/>
            <person name="Auerbach J.A."/>
            <person name="Kautto E."/>
            <person name="Blachly J.S."/>
        </authorList>
    </citation>
    <scope>NUCLEOTIDE SEQUENCE [LARGE SCALE GENOMIC DNA]</scope>
    <source>
        <strain evidence="3">B95-8</strain>
        <tissue evidence="3">Cell line</tissue>
    </source>
</reference>
<evidence type="ECO:0000256" key="2">
    <source>
        <dbReference type="SAM" id="Phobius"/>
    </source>
</evidence>
<sequence>GNHLAADRTISGDRSGVLRTLWFVLVILSALARVRNRRVPRTPRPGRSSTSTSGHKSESRMEARTALAHTPRLETENQEETQTWYQEKKQDLWTPVSLSGGLSGSKCDIPTVDTDAFHRDITPCRYRRLPPGHHTV</sequence>
<comment type="caution">
    <text evidence="3">The sequence shown here is derived from an EMBL/GenBank/DDBJ whole genome shotgun (WGS) entry which is preliminary data.</text>
</comment>
<feature type="compositionally biased region" description="Low complexity" evidence="1">
    <location>
        <begin position="45"/>
        <end position="54"/>
    </location>
</feature>
<dbReference type="Proteomes" id="UP001266305">
    <property type="component" value="Unassembled WGS sequence"/>
</dbReference>
<dbReference type="EMBL" id="JASSZA010000001">
    <property type="protein sequence ID" value="KAK2121884.1"/>
    <property type="molecule type" value="Genomic_DNA"/>
</dbReference>
<feature type="non-terminal residue" evidence="3">
    <location>
        <position position="1"/>
    </location>
</feature>
<feature type="region of interest" description="Disordered" evidence="1">
    <location>
        <begin position="35"/>
        <end position="83"/>
    </location>
</feature>
<feature type="transmembrane region" description="Helical" evidence="2">
    <location>
        <begin position="16"/>
        <end position="34"/>
    </location>
</feature>
<evidence type="ECO:0000313" key="4">
    <source>
        <dbReference type="Proteomes" id="UP001266305"/>
    </source>
</evidence>
<gene>
    <name evidence="3" type="ORF">P7K49_003270</name>
</gene>
<protein>
    <submittedName>
        <fullName evidence="3">Uncharacterized protein</fullName>
    </submittedName>
</protein>
<name>A0ABQ9WLN6_SAGOE</name>
<organism evidence="3 4">
    <name type="scientific">Saguinus oedipus</name>
    <name type="common">Cotton-top tamarin</name>
    <name type="synonym">Oedipomidas oedipus</name>
    <dbReference type="NCBI Taxonomy" id="9490"/>
    <lineage>
        <taxon>Eukaryota</taxon>
        <taxon>Metazoa</taxon>
        <taxon>Chordata</taxon>
        <taxon>Craniata</taxon>
        <taxon>Vertebrata</taxon>
        <taxon>Euteleostomi</taxon>
        <taxon>Mammalia</taxon>
        <taxon>Eutheria</taxon>
        <taxon>Euarchontoglires</taxon>
        <taxon>Primates</taxon>
        <taxon>Haplorrhini</taxon>
        <taxon>Platyrrhini</taxon>
        <taxon>Cebidae</taxon>
        <taxon>Callitrichinae</taxon>
        <taxon>Saguinus</taxon>
    </lineage>
</organism>
<evidence type="ECO:0000256" key="1">
    <source>
        <dbReference type="SAM" id="MobiDB-lite"/>
    </source>
</evidence>
<accession>A0ABQ9WLN6</accession>
<keyword evidence="2" id="KW-0812">Transmembrane</keyword>
<evidence type="ECO:0000313" key="3">
    <source>
        <dbReference type="EMBL" id="KAK2121884.1"/>
    </source>
</evidence>
<keyword evidence="4" id="KW-1185">Reference proteome</keyword>
<keyword evidence="2" id="KW-1133">Transmembrane helix</keyword>
<keyword evidence="2" id="KW-0472">Membrane</keyword>